<organism evidence="3 4">
    <name type="scientific">Scandinavium goeteborgense</name>
    <dbReference type="NCBI Taxonomy" id="1851514"/>
    <lineage>
        <taxon>Bacteria</taxon>
        <taxon>Pseudomonadati</taxon>
        <taxon>Pseudomonadota</taxon>
        <taxon>Gammaproteobacteria</taxon>
        <taxon>Enterobacterales</taxon>
        <taxon>Enterobacteriaceae</taxon>
        <taxon>Scandinavium</taxon>
    </lineage>
</organism>
<name>A0A4R6ECW9_SCAGO</name>
<keyword evidence="4" id="KW-1185">Reference proteome</keyword>
<dbReference type="RefSeq" id="WP_133461825.1">
    <property type="nucleotide sequence ID" value="NZ_SNVX01000012.1"/>
</dbReference>
<dbReference type="PANTHER" id="PTHR33055:SF13">
    <property type="entry name" value="TRANSPOSASE"/>
    <property type="match status" value="1"/>
</dbReference>
<dbReference type="InterPro" id="IPR003346">
    <property type="entry name" value="Transposase_20"/>
</dbReference>
<dbReference type="GO" id="GO:0004803">
    <property type="term" value="F:transposase activity"/>
    <property type="evidence" value="ECO:0007669"/>
    <property type="project" value="InterPro"/>
</dbReference>
<dbReference type="Pfam" id="PF02371">
    <property type="entry name" value="Transposase_20"/>
    <property type="match status" value="1"/>
</dbReference>
<reference evidence="3 4" key="1">
    <citation type="submission" date="2019-03" db="EMBL/GenBank/DDBJ databases">
        <title>Genomic analyses of the natural microbiome of Caenorhabditis elegans.</title>
        <authorList>
            <person name="Samuel B."/>
        </authorList>
    </citation>
    <scope>NUCLEOTIDE SEQUENCE [LARGE SCALE GENOMIC DNA]</scope>
    <source>
        <strain evidence="3 4">BIGb0156</strain>
    </source>
</reference>
<feature type="domain" description="Transposase IS110-like N-terminal" evidence="1">
    <location>
        <begin position="9"/>
        <end position="147"/>
    </location>
</feature>
<sequence>MNVTQSDFVGVDIAKETFDVFISPSGRFLHLENTPAGHQQHLEQLASLHVRLVVMEATSRYHNLLAATLELAGIPVAVVNPRQVKNFARALGTLYKTDPNDARVICEFGRRMEPDVRPAPDEQTQRLAMMVARRRQLVDNRTMEQNRYGTCDDELIRVGIKRHIDWLNAEIKDTDDDIDRQIKVMPLWREKVKLLEEVKGIGRTTMAVLLSMLPELGTLNRRKISGLVGVCPYAHDSGKMKGKRCIWGGRSAVRAALYMAALSAVRFNPTLKAFFERLRGKGKVFKVAMTACVRKLVTILNAMLRDNKRWAAD</sequence>
<dbReference type="Proteomes" id="UP000295530">
    <property type="component" value="Unassembled WGS sequence"/>
</dbReference>
<evidence type="ECO:0000259" key="2">
    <source>
        <dbReference type="Pfam" id="PF02371"/>
    </source>
</evidence>
<dbReference type="EMBL" id="SNVX01000012">
    <property type="protein sequence ID" value="TDN56026.1"/>
    <property type="molecule type" value="Genomic_DNA"/>
</dbReference>
<protein>
    <submittedName>
        <fullName evidence="3">Transposase</fullName>
    </submittedName>
</protein>
<evidence type="ECO:0000313" key="4">
    <source>
        <dbReference type="Proteomes" id="UP000295530"/>
    </source>
</evidence>
<dbReference type="InterPro" id="IPR047650">
    <property type="entry name" value="Transpos_IS110"/>
</dbReference>
<dbReference type="InterPro" id="IPR002525">
    <property type="entry name" value="Transp_IS110-like_N"/>
</dbReference>
<accession>A0A4R6ECW9</accession>
<dbReference type="NCBIfam" id="NF033542">
    <property type="entry name" value="transpos_IS110"/>
    <property type="match status" value="1"/>
</dbReference>
<proteinExistence type="predicted"/>
<evidence type="ECO:0000259" key="1">
    <source>
        <dbReference type="Pfam" id="PF01548"/>
    </source>
</evidence>
<gene>
    <name evidence="3" type="ORF">EC847_11273</name>
</gene>
<feature type="domain" description="Transposase IS116/IS110/IS902 C-terminal" evidence="2">
    <location>
        <begin position="193"/>
        <end position="275"/>
    </location>
</feature>
<dbReference type="GO" id="GO:0006313">
    <property type="term" value="P:DNA transposition"/>
    <property type="evidence" value="ECO:0007669"/>
    <property type="project" value="InterPro"/>
</dbReference>
<comment type="caution">
    <text evidence="3">The sequence shown here is derived from an EMBL/GenBank/DDBJ whole genome shotgun (WGS) entry which is preliminary data.</text>
</comment>
<dbReference type="PANTHER" id="PTHR33055">
    <property type="entry name" value="TRANSPOSASE FOR INSERTION SEQUENCE ELEMENT IS1111A"/>
    <property type="match status" value="1"/>
</dbReference>
<evidence type="ECO:0000313" key="3">
    <source>
        <dbReference type="EMBL" id="TDN56026.1"/>
    </source>
</evidence>
<dbReference type="AlphaFoldDB" id="A0A4R6ECW9"/>
<dbReference type="Pfam" id="PF01548">
    <property type="entry name" value="DEDD_Tnp_IS110"/>
    <property type="match status" value="1"/>
</dbReference>
<dbReference type="OrthoDB" id="9795150at2"/>
<dbReference type="GO" id="GO:0003677">
    <property type="term" value="F:DNA binding"/>
    <property type="evidence" value="ECO:0007669"/>
    <property type="project" value="InterPro"/>
</dbReference>